<reference evidence="9 10" key="2">
    <citation type="submission" date="2018-12" db="EMBL/GenBank/DDBJ databases">
        <title>Whole-genome sequences of fifteen clinical Streptococcus suis strains isolated from pigs between 2006 and 2018.</title>
        <authorList>
            <person name="Stevens M.J.A."/>
            <person name="Cernela N."/>
            <person name="Spoerry Serrano N."/>
            <person name="Schmitt S."/>
            <person name="Schrenzel J."/>
            <person name="Stephan R."/>
        </authorList>
    </citation>
    <scope>NUCLEOTIDE SEQUENCE [LARGE SCALE GENOMIC DNA]</scope>
    <source>
        <strain evidence="9 10">PP422</strain>
    </source>
</reference>
<dbReference type="EC" id="3.4.-.-" evidence="6"/>
<evidence type="ECO:0000256" key="6">
    <source>
        <dbReference type="RuleBase" id="RU364089"/>
    </source>
</evidence>
<feature type="coiled-coil region" evidence="7">
    <location>
        <begin position="468"/>
        <end position="495"/>
    </location>
</feature>
<evidence type="ECO:0000256" key="2">
    <source>
        <dbReference type="ARBA" id="ARBA00007225"/>
    </source>
</evidence>
<comment type="caution">
    <text evidence="9">The sequence shown here is derived from an EMBL/GenBank/DDBJ whole genome shotgun (WGS) entry which is preliminary data.</text>
</comment>
<dbReference type="Proteomes" id="UP000274117">
    <property type="component" value="Unassembled WGS sequence"/>
</dbReference>
<keyword evidence="4 6" id="KW-0378">Hydrolase</keyword>
<dbReference type="Gene3D" id="3.60.60.10">
    <property type="entry name" value="Penicillin V Acylase, Chain A"/>
    <property type="match status" value="1"/>
</dbReference>
<evidence type="ECO:0000313" key="10">
    <source>
        <dbReference type="Proteomes" id="UP000274117"/>
    </source>
</evidence>
<dbReference type="Pfam" id="PF03577">
    <property type="entry name" value="Peptidase_C69"/>
    <property type="match status" value="1"/>
</dbReference>
<evidence type="ECO:0000256" key="4">
    <source>
        <dbReference type="ARBA" id="ARBA00022801"/>
    </source>
</evidence>
<keyword evidence="3 6" id="KW-0645">Protease</keyword>
<dbReference type="GO" id="GO:0070004">
    <property type="term" value="F:cysteine-type exopeptidase activity"/>
    <property type="evidence" value="ECO:0007669"/>
    <property type="project" value="InterPro"/>
</dbReference>
<dbReference type="PANTHER" id="PTHR12994">
    <property type="entry name" value="SECERNIN"/>
    <property type="match status" value="1"/>
</dbReference>
<name>A0A3R8SK02_STRSU</name>
<evidence type="ECO:0000256" key="5">
    <source>
        <dbReference type="ARBA" id="ARBA00022997"/>
    </source>
</evidence>
<evidence type="ECO:0000256" key="1">
    <source>
        <dbReference type="ARBA" id="ARBA00001670"/>
    </source>
</evidence>
<keyword evidence="5 6" id="KW-0224">Dipeptidase</keyword>
<dbReference type="InterPro" id="IPR005322">
    <property type="entry name" value="Peptidase_C69"/>
</dbReference>
<accession>A0A3R8SK02</accession>
<proteinExistence type="inferred from homology"/>
<dbReference type="PROSITE" id="PS51257">
    <property type="entry name" value="PROKAR_LIPOPROTEIN"/>
    <property type="match status" value="1"/>
</dbReference>
<evidence type="ECO:0000256" key="7">
    <source>
        <dbReference type="SAM" id="Coils"/>
    </source>
</evidence>
<dbReference type="AlphaFoldDB" id="A0A3R8SK02"/>
<comment type="catalytic activity">
    <reaction evidence="1">
        <text>an L-aminoacyl-L-amino acid + H2O = 2 an L-alpha-amino acid</text>
        <dbReference type="Rhea" id="RHEA:48940"/>
        <dbReference type="ChEBI" id="CHEBI:15377"/>
        <dbReference type="ChEBI" id="CHEBI:59869"/>
        <dbReference type="ChEBI" id="CHEBI:77460"/>
        <dbReference type="EC" id="3.4.13.19"/>
    </reaction>
</comment>
<sequence length="538" mass="59930">MKKKLSAILLLLCSSLWIGQPIVSACTGFVIGKDLTTDGSWLYGRTEDLEPNHNKTFRVYPRTENEQGAKWEDQSNGFTYPLPAISHKYTAVPDVTPEYGVYDEAGFNEHGLSISATVSATANDDILKLDPYEEDGLAESSMTSIVLQYAKTAREAVDLVAKIVTEKGSAEGNIVLFADKEGIWYMEILSGHQYVAIKFPADKFAVFPNTFYLGHIDFSDKEGVITSDNVKGLAEEAGTYKEVDGQFHIAQSYNPPLSDANRSRSFSGIKSLDPDSKVTYEDDYYELLHTTDKKLGLDDAMALQRNRFEGLDLKPLDQMELDGKGKPENKNAIDGYAYPISNENVMEAHIFQLKDELPVEVGGGVMWLAMGSPRNAPYLPYFGNITDTYKAYQDTSTEYSADSWYWVISHINDMVAQYPDEFGTEVIDQVKSLEANWIKEQDVLNQEIISLVAENPEEASKHATETSIKRAETTFARLKEIEKDLEARVATLEVEAAPEKKGETSEEKSSSMNVLPYALLGLDAVASAVYLFKKKNTK</sequence>
<organism evidence="9 10">
    <name type="scientific">Streptococcus suis</name>
    <dbReference type="NCBI Taxonomy" id="1307"/>
    <lineage>
        <taxon>Bacteria</taxon>
        <taxon>Bacillati</taxon>
        <taxon>Bacillota</taxon>
        <taxon>Bacilli</taxon>
        <taxon>Lactobacillales</taxon>
        <taxon>Streptococcaceae</taxon>
        <taxon>Streptococcus</taxon>
    </lineage>
</organism>
<reference evidence="9 10" key="1">
    <citation type="submission" date="2018-11" db="EMBL/GenBank/DDBJ databases">
        <authorList>
            <person name="Stevens M.J."/>
            <person name="Cernela N."/>
            <person name="Spoerry Serrano N."/>
            <person name="Schmitt S."/>
            <person name="Schrenzel J."/>
            <person name="Stephan R."/>
        </authorList>
    </citation>
    <scope>NUCLEOTIDE SEQUENCE [LARGE SCALE GENOMIC DNA]</scope>
    <source>
        <strain evidence="9 10">PP422</strain>
    </source>
</reference>
<dbReference type="GO" id="GO:0016805">
    <property type="term" value="F:dipeptidase activity"/>
    <property type="evidence" value="ECO:0007669"/>
    <property type="project" value="UniProtKB-KW"/>
</dbReference>
<keyword evidence="7" id="KW-0175">Coiled coil</keyword>
<gene>
    <name evidence="9" type="ORF">EI998_02145</name>
</gene>
<evidence type="ECO:0000256" key="3">
    <source>
        <dbReference type="ARBA" id="ARBA00022670"/>
    </source>
</evidence>
<feature type="signal peptide" evidence="8">
    <location>
        <begin position="1"/>
        <end position="19"/>
    </location>
</feature>
<dbReference type="PANTHER" id="PTHR12994:SF17">
    <property type="entry name" value="LD30995P"/>
    <property type="match status" value="1"/>
</dbReference>
<evidence type="ECO:0000313" key="9">
    <source>
        <dbReference type="EMBL" id="RRR54667.1"/>
    </source>
</evidence>
<feature type="chain" id="PRO_5039449921" description="Dipeptidase" evidence="8">
    <location>
        <begin position="20"/>
        <end position="538"/>
    </location>
</feature>
<protein>
    <recommendedName>
        <fullName evidence="6">Dipeptidase</fullName>
        <ecNumber evidence="6">3.4.-.-</ecNumber>
    </recommendedName>
</protein>
<evidence type="ECO:0000256" key="8">
    <source>
        <dbReference type="SAM" id="SignalP"/>
    </source>
</evidence>
<dbReference type="NCBIfam" id="NF033678">
    <property type="entry name" value="C69_fam_dipept"/>
    <property type="match status" value="1"/>
</dbReference>
<keyword evidence="8" id="KW-0732">Signal</keyword>
<dbReference type="InterPro" id="IPR047804">
    <property type="entry name" value="C69_dipept_A-like"/>
</dbReference>
<dbReference type="GO" id="GO:0006508">
    <property type="term" value="P:proteolysis"/>
    <property type="evidence" value="ECO:0007669"/>
    <property type="project" value="UniProtKB-KW"/>
</dbReference>
<comment type="similarity">
    <text evidence="2 6">Belongs to the peptidase C69 family.</text>
</comment>
<dbReference type="EMBL" id="RSDO01000003">
    <property type="protein sequence ID" value="RRR54667.1"/>
    <property type="molecule type" value="Genomic_DNA"/>
</dbReference>